<evidence type="ECO:0000256" key="5">
    <source>
        <dbReference type="HAMAP-Rule" id="MF_00472"/>
    </source>
</evidence>
<dbReference type="Pfam" id="PF13489">
    <property type="entry name" value="Methyltransf_23"/>
    <property type="match status" value="1"/>
</dbReference>
<protein>
    <recommendedName>
        <fullName evidence="5">Ubiquinone biosynthesis O-methyltransferase</fullName>
    </recommendedName>
    <alternativeName>
        <fullName evidence="5">2-polyprenyl-6-hydroxyphenol methylase</fullName>
        <ecNumber evidence="5">2.1.1.222</ecNumber>
    </alternativeName>
    <alternativeName>
        <fullName evidence="5">3-demethylubiquinone 3-O-methyltransferase</fullName>
        <ecNumber evidence="5">2.1.1.64</ecNumber>
    </alternativeName>
</protein>
<dbReference type="EMBL" id="MFSU01000034">
    <property type="protein sequence ID" value="OGI48204.1"/>
    <property type="molecule type" value="Genomic_DNA"/>
</dbReference>
<dbReference type="NCBIfam" id="TIGR01983">
    <property type="entry name" value="UbiG"/>
    <property type="match status" value="1"/>
</dbReference>
<dbReference type="InterPro" id="IPR010233">
    <property type="entry name" value="UbiG_MeTrfase"/>
</dbReference>
<sequence>MIQPGQNVDPAEIAKFEALAARWWDPHSEFKPLHDINPLRLKFIDERVGLKGKRVLDVGCGGGILAESMAALGAQVTGIDMGEAPLAVAKLHIKESGLRIEYLRASAEELAKERPGAFDVVTCLEVLEHVPDPASTVAACAQLVRPGGQVFFATINRNPKSFLFAIVGAEYLLRLLPRGTHEYLKFVKPSELESACRHAGLAVRELTGMHYNPFLRSYALGPGVDVNYLAYCVRGEQDLSQNTSF</sequence>
<dbReference type="PANTHER" id="PTHR43464:SF19">
    <property type="entry name" value="UBIQUINONE BIOSYNTHESIS O-METHYLTRANSFERASE, MITOCHONDRIAL"/>
    <property type="match status" value="1"/>
</dbReference>
<dbReference type="GO" id="GO:0010420">
    <property type="term" value="F:polyprenyldihydroxybenzoate methyltransferase activity"/>
    <property type="evidence" value="ECO:0007669"/>
    <property type="project" value="InterPro"/>
</dbReference>
<dbReference type="SUPFAM" id="SSF53335">
    <property type="entry name" value="S-adenosyl-L-methionine-dependent methyltransferases"/>
    <property type="match status" value="1"/>
</dbReference>
<dbReference type="EC" id="2.1.1.64" evidence="5"/>
<evidence type="ECO:0000313" key="6">
    <source>
        <dbReference type="EMBL" id="OGI48204.1"/>
    </source>
</evidence>
<evidence type="ECO:0000256" key="3">
    <source>
        <dbReference type="ARBA" id="ARBA00022688"/>
    </source>
</evidence>
<dbReference type="GO" id="GO:0102208">
    <property type="term" value="F:2-polyprenyl-6-hydroxyphenol methylase activity"/>
    <property type="evidence" value="ECO:0007669"/>
    <property type="project" value="UniProtKB-EC"/>
</dbReference>
<proteinExistence type="inferred from homology"/>
<comment type="caution">
    <text evidence="6">The sequence shown here is derived from an EMBL/GenBank/DDBJ whole genome shotgun (WGS) entry which is preliminary data.</text>
</comment>
<dbReference type="EC" id="2.1.1.222" evidence="5"/>
<dbReference type="UniPathway" id="UPA00232"/>
<keyword evidence="4 5" id="KW-0949">S-adenosyl-L-methionine</keyword>
<dbReference type="FunFam" id="3.40.50.150:FF:000028">
    <property type="entry name" value="Ubiquinone biosynthesis O-methyltransferase"/>
    <property type="match status" value="1"/>
</dbReference>
<comment type="similarity">
    <text evidence="5">Belongs to the methyltransferase superfamily. UbiG/COQ3 family.</text>
</comment>
<organism evidence="6 7">
    <name type="scientific">Candidatus Muproteobacteria bacterium RBG_16_65_34</name>
    <dbReference type="NCBI Taxonomy" id="1817760"/>
    <lineage>
        <taxon>Bacteria</taxon>
        <taxon>Pseudomonadati</taxon>
        <taxon>Pseudomonadota</taxon>
        <taxon>Candidatus Muproteobacteria</taxon>
    </lineage>
</organism>
<dbReference type="Gene3D" id="3.40.50.150">
    <property type="entry name" value="Vaccinia Virus protein VP39"/>
    <property type="match status" value="1"/>
</dbReference>
<dbReference type="HAMAP" id="MF_00472">
    <property type="entry name" value="UbiG"/>
    <property type="match status" value="1"/>
</dbReference>
<feature type="binding site" evidence="5">
    <location>
        <position position="59"/>
    </location>
    <ligand>
        <name>S-adenosyl-L-methionine</name>
        <dbReference type="ChEBI" id="CHEBI:59789"/>
    </ligand>
</feature>
<comment type="catalytic activity">
    <reaction evidence="5">
        <text>a 3-demethylubiquinol + S-adenosyl-L-methionine = a ubiquinol + S-adenosyl-L-homocysteine + H(+)</text>
        <dbReference type="Rhea" id="RHEA:44380"/>
        <dbReference type="Rhea" id="RHEA-COMP:9566"/>
        <dbReference type="Rhea" id="RHEA-COMP:10914"/>
        <dbReference type="ChEBI" id="CHEBI:15378"/>
        <dbReference type="ChEBI" id="CHEBI:17976"/>
        <dbReference type="ChEBI" id="CHEBI:57856"/>
        <dbReference type="ChEBI" id="CHEBI:59789"/>
        <dbReference type="ChEBI" id="CHEBI:84422"/>
        <dbReference type="EC" id="2.1.1.64"/>
    </reaction>
</comment>
<keyword evidence="2 5" id="KW-0808">Transferase</keyword>
<evidence type="ECO:0000256" key="1">
    <source>
        <dbReference type="ARBA" id="ARBA00022603"/>
    </source>
</evidence>
<dbReference type="GO" id="GO:0032259">
    <property type="term" value="P:methylation"/>
    <property type="evidence" value="ECO:0007669"/>
    <property type="project" value="UniProtKB-KW"/>
</dbReference>
<accession>A0A1F6TSU5</accession>
<gene>
    <name evidence="5" type="primary">ubiG</name>
    <name evidence="6" type="ORF">A2151_00560</name>
</gene>
<feature type="binding site" evidence="5">
    <location>
        <position position="80"/>
    </location>
    <ligand>
        <name>S-adenosyl-L-methionine</name>
        <dbReference type="ChEBI" id="CHEBI:59789"/>
    </ligand>
</feature>
<feature type="binding site" evidence="5">
    <location>
        <position position="124"/>
    </location>
    <ligand>
        <name>S-adenosyl-L-methionine</name>
        <dbReference type="ChEBI" id="CHEBI:59789"/>
    </ligand>
</feature>
<comment type="function">
    <text evidence="5">O-methyltransferase that catalyzes the 2 O-methylation steps in the ubiquinone biosynthetic pathway.</text>
</comment>
<keyword evidence="1 5" id="KW-0489">Methyltransferase</keyword>
<dbReference type="STRING" id="1817760.A2151_00560"/>
<comment type="catalytic activity">
    <reaction evidence="5">
        <text>a 3-(all-trans-polyprenyl)benzene-1,2-diol + S-adenosyl-L-methionine = a 2-methoxy-6-(all-trans-polyprenyl)phenol + S-adenosyl-L-homocysteine + H(+)</text>
        <dbReference type="Rhea" id="RHEA:31411"/>
        <dbReference type="Rhea" id="RHEA-COMP:9550"/>
        <dbReference type="Rhea" id="RHEA-COMP:9551"/>
        <dbReference type="ChEBI" id="CHEBI:15378"/>
        <dbReference type="ChEBI" id="CHEBI:57856"/>
        <dbReference type="ChEBI" id="CHEBI:59789"/>
        <dbReference type="ChEBI" id="CHEBI:62729"/>
        <dbReference type="ChEBI" id="CHEBI:62731"/>
        <dbReference type="EC" id="2.1.1.222"/>
    </reaction>
</comment>
<feature type="binding site" evidence="5">
    <location>
        <position position="40"/>
    </location>
    <ligand>
        <name>S-adenosyl-L-methionine</name>
        <dbReference type="ChEBI" id="CHEBI:59789"/>
    </ligand>
</feature>
<dbReference type="InterPro" id="IPR029063">
    <property type="entry name" value="SAM-dependent_MTases_sf"/>
</dbReference>
<dbReference type="Proteomes" id="UP000178885">
    <property type="component" value="Unassembled WGS sequence"/>
</dbReference>
<dbReference type="CDD" id="cd02440">
    <property type="entry name" value="AdoMet_MTases"/>
    <property type="match status" value="1"/>
</dbReference>
<reference evidence="6 7" key="1">
    <citation type="journal article" date="2016" name="Nat. Commun.">
        <title>Thousands of microbial genomes shed light on interconnected biogeochemical processes in an aquifer system.</title>
        <authorList>
            <person name="Anantharaman K."/>
            <person name="Brown C.T."/>
            <person name="Hug L.A."/>
            <person name="Sharon I."/>
            <person name="Castelle C.J."/>
            <person name="Probst A.J."/>
            <person name="Thomas B.C."/>
            <person name="Singh A."/>
            <person name="Wilkins M.J."/>
            <person name="Karaoz U."/>
            <person name="Brodie E.L."/>
            <person name="Williams K.H."/>
            <person name="Hubbard S.S."/>
            <person name="Banfield J.F."/>
        </authorList>
    </citation>
    <scope>NUCLEOTIDE SEQUENCE [LARGE SCALE GENOMIC DNA]</scope>
</reference>
<evidence type="ECO:0000256" key="4">
    <source>
        <dbReference type="ARBA" id="ARBA00022691"/>
    </source>
</evidence>
<evidence type="ECO:0000313" key="7">
    <source>
        <dbReference type="Proteomes" id="UP000178885"/>
    </source>
</evidence>
<dbReference type="AlphaFoldDB" id="A0A1F6TSU5"/>
<dbReference type="GO" id="GO:0061542">
    <property type="term" value="F:3-demethylubiquinol 3-O-methyltransferase activity"/>
    <property type="evidence" value="ECO:0007669"/>
    <property type="project" value="UniProtKB-UniRule"/>
</dbReference>
<name>A0A1F6TSU5_9PROT</name>
<evidence type="ECO:0000256" key="2">
    <source>
        <dbReference type="ARBA" id="ARBA00022679"/>
    </source>
</evidence>
<keyword evidence="3 5" id="KW-0831">Ubiquinone biosynthesis</keyword>
<comment type="pathway">
    <text evidence="5">Cofactor biosynthesis; ubiquinone biosynthesis.</text>
</comment>
<dbReference type="PANTHER" id="PTHR43464">
    <property type="entry name" value="METHYLTRANSFERASE"/>
    <property type="match status" value="1"/>
</dbReference>